<evidence type="ECO:0000256" key="2">
    <source>
        <dbReference type="ARBA" id="ARBA00004593"/>
    </source>
</evidence>
<dbReference type="GO" id="GO:0008201">
    <property type="term" value="F:heparin binding"/>
    <property type="evidence" value="ECO:0007669"/>
    <property type="project" value="UniProtKB-KW"/>
</dbReference>
<evidence type="ECO:0000256" key="1">
    <source>
        <dbReference type="ARBA" id="ARBA00004451"/>
    </source>
</evidence>
<feature type="compositionally biased region" description="Acidic residues" evidence="19">
    <location>
        <begin position="581"/>
        <end position="606"/>
    </location>
</feature>
<dbReference type="GO" id="GO:0007601">
    <property type="term" value="P:visual perception"/>
    <property type="evidence" value="ECO:0007669"/>
    <property type="project" value="InterPro"/>
</dbReference>
<dbReference type="PROSITE" id="PS50026">
    <property type="entry name" value="EGF_3"/>
    <property type="match status" value="1"/>
</dbReference>
<organism evidence="23 24">
    <name type="scientific">Etheostoma spectabile</name>
    <name type="common">orangethroat darter</name>
    <dbReference type="NCBI Taxonomy" id="54343"/>
    <lineage>
        <taxon>Eukaryota</taxon>
        <taxon>Metazoa</taxon>
        <taxon>Chordata</taxon>
        <taxon>Craniata</taxon>
        <taxon>Vertebrata</taxon>
        <taxon>Euteleostomi</taxon>
        <taxon>Actinopterygii</taxon>
        <taxon>Neopterygii</taxon>
        <taxon>Teleostei</taxon>
        <taxon>Neoteleostei</taxon>
        <taxon>Acanthomorphata</taxon>
        <taxon>Eupercaria</taxon>
        <taxon>Perciformes</taxon>
        <taxon>Percoidei</taxon>
        <taxon>Percidae</taxon>
        <taxon>Etheostomatinae</taxon>
        <taxon>Etheostoma</taxon>
    </lineage>
</organism>
<dbReference type="Proteomes" id="UP000327493">
    <property type="component" value="Chromosome 11"/>
</dbReference>
<evidence type="ECO:0000256" key="15">
    <source>
        <dbReference type="ARBA" id="ARBA00060509"/>
    </source>
</evidence>
<evidence type="ECO:0000256" key="12">
    <source>
        <dbReference type="ARBA" id="ARBA00023157"/>
    </source>
</evidence>
<dbReference type="Gene3D" id="3.30.70.960">
    <property type="entry name" value="SEA domain"/>
    <property type="match status" value="1"/>
</dbReference>
<feature type="domain" description="SEA" evidence="21">
    <location>
        <begin position="177"/>
        <end position="297"/>
    </location>
</feature>
<evidence type="ECO:0000259" key="21">
    <source>
        <dbReference type="PROSITE" id="PS50024"/>
    </source>
</evidence>
<evidence type="ECO:0000256" key="4">
    <source>
        <dbReference type="ARBA" id="ARBA00022530"/>
    </source>
</evidence>
<keyword evidence="11 20" id="KW-0472">Membrane</keyword>
<dbReference type="PANTHER" id="PTHR12199">
    <property type="entry name" value="INTERPHOTORECEPTOR MATRIX PROTEOGLYCAN"/>
    <property type="match status" value="1"/>
</dbReference>
<keyword evidence="13" id="KW-0325">Glycoprotein</keyword>
<dbReference type="EMBL" id="VOFY01000011">
    <property type="protein sequence ID" value="KAA8587951.1"/>
    <property type="molecule type" value="Genomic_DNA"/>
</dbReference>
<dbReference type="Pfam" id="PF01390">
    <property type="entry name" value="SEA"/>
    <property type="match status" value="2"/>
</dbReference>
<dbReference type="InterPro" id="IPR039861">
    <property type="entry name" value="IMPG"/>
</dbReference>
<dbReference type="AlphaFoldDB" id="A0A5J5D8P2"/>
<dbReference type="PANTHER" id="PTHR12199:SF4">
    <property type="entry name" value="INTERPHOTORECEPTOR MATRIX PROTEOGLYCAN 2"/>
    <property type="match status" value="1"/>
</dbReference>
<protein>
    <recommendedName>
        <fullName evidence="16">Interphotoreceptor matrix proteoglycan 2</fullName>
    </recommendedName>
    <alternativeName>
        <fullName evidence="17">Sialoprotein associated with cones and rods proteoglycan</fullName>
    </alternativeName>
</protein>
<dbReference type="GO" id="GO:0033165">
    <property type="term" value="C:interphotoreceptor matrix"/>
    <property type="evidence" value="ECO:0007669"/>
    <property type="project" value="UniProtKB-SubCell"/>
</dbReference>
<keyword evidence="6" id="KW-0358">Heparin-binding</keyword>
<keyword evidence="5 18" id="KW-0245">EGF-like domain</keyword>
<feature type="disulfide bond" evidence="18">
    <location>
        <begin position="868"/>
        <end position="885"/>
    </location>
</feature>
<evidence type="ECO:0000256" key="9">
    <source>
        <dbReference type="ARBA" id="ARBA00022737"/>
    </source>
</evidence>
<evidence type="ECO:0000256" key="6">
    <source>
        <dbReference type="ARBA" id="ARBA00022674"/>
    </source>
</evidence>
<evidence type="ECO:0000256" key="7">
    <source>
        <dbReference type="ARBA" id="ARBA00022692"/>
    </source>
</evidence>
<evidence type="ECO:0000256" key="10">
    <source>
        <dbReference type="ARBA" id="ARBA00022989"/>
    </source>
</evidence>
<accession>A0A5J5D8P2</accession>
<dbReference type="InterPro" id="IPR000742">
    <property type="entry name" value="EGF"/>
</dbReference>
<evidence type="ECO:0000256" key="20">
    <source>
        <dbReference type="SAM" id="Phobius"/>
    </source>
</evidence>
<keyword evidence="24" id="KW-1185">Reference proteome</keyword>
<evidence type="ECO:0000256" key="16">
    <source>
        <dbReference type="ARBA" id="ARBA00074164"/>
    </source>
</evidence>
<proteinExistence type="predicted"/>
<evidence type="ECO:0000256" key="17">
    <source>
        <dbReference type="ARBA" id="ARBA00080162"/>
    </source>
</evidence>
<feature type="domain" description="EGF-like" evidence="22">
    <location>
        <begin position="859"/>
        <end position="897"/>
    </location>
</feature>
<dbReference type="SMART" id="SM00200">
    <property type="entry name" value="SEA"/>
    <property type="match status" value="2"/>
</dbReference>
<feature type="domain" description="SEA" evidence="21">
    <location>
        <begin position="746"/>
        <end position="859"/>
    </location>
</feature>
<keyword evidence="9" id="KW-0677">Repeat</keyword>
<evidence type="ECO:0000256" key="19">
    <source>
        <dbReference type="SAM" id="MobiDB-lite"/>
    </source>
</evidence>
<evidence type="ECO:0000256" key="11">
    <source>
        <dbReference type="ARBA" id="ARBA00023136"/>
    </source>
</evidence>
<keyword evidence="10 20" id="KW-1133">Transmembrane helix</keyword>
<dbReference type="GO" id="GO:0005540">
    <property type="term" value="F:hyaluronic acid binding"/>
    <property type="evidence" value="ECO:0007669"/>
    <property type="project" value="TreeGrafter"/>
</dbReference>
<dbReference type="SUPFAM" id="SSF82671">
    <property type="entry name" value="SEA domain"/>
    <property type="match status" value="2"/>
</dbReference>
<dbReference type="Gene3D" id="2.10.25.10">
    <property type="entry name" value="Laminin"/>
    <property type="match status" value="1"/>
</dbReference>
<evidence type="ECO:0000256" key="8">
    <source>
        <dbReference type="ARBA" id="ARBA00022729"/>
    </source>
</evidence>
<dbReference type="FunFam" id="3.30.70.960:FF:000002">
    <property type="entry name" value="Interphotoreceptor matrix proteoglycan 2"/>
    <property type="match status" value="1"/>
</dbReference>
<keyword evidence="12 18" id="KW-1015">Disulfide bond</keyword>
<keyword evidence="7 20" id="KW-0812">Transmembrane</keyword>
<dbReference type="InterPro" id="IPR000082">
    <property type="entry name" value="SEA_dom"/>
</dbReference>
<evidence type="ECO:0000256" key="3">
    <source>
        <dbReference type="ARBA" id="ARBA00022525"/>
    </source>
</evidence>
<evidence type="ECO:0000313" key="23">
    <source>
        <dbReference type="EMBL" id="KAA8587951.1"/>
    </source>
</evidence>
<dbReference type="PROSITE" id="PS50024">
    <property type="entry name" value="SEA"/>
    <property type="match status" value="2"/>
</dbReference>
<sequence>MGYLSLPYSQQPLVFPRVIRVSDVKVSDEGHAVNSRRKRNILFQNGVKLLCQETIWEAFKIFWDRLPEQEEYQSWMSQCQEGTVTAQYIGSYFSQSEEHQALVKKRMSLPGLKSEPTRSWQHICSSPTPTAPEAVEAPELEDKAKGEVEEAATIVPEVEESPLDNDIAMQPPTPALLEQVVELSILLTGETFSANLYDPASLQHQTLSRQLVEKIEDALEGLPGFKSVSVLDFRPQKDTKGLDGVVVDFAVTLVVDGAGVSTEQLDYLTLQSNLVENSYRGVVELPTVVYTINEVKNVITVALHNNELENGSKVSEVPESVNAADGAMINAVDELPEVPILEEDTKEVNKDDVLPVPSGTNTVTNTEKDVVVLEESAVGSPAPVLTTRSPEAGVIEDEGMLLWNTVQTPVVKKKTPAELPAELPSPELPKGVTVPEPPVEVEASGLGTEDLEVLLQPSISTEEEKEVSFAETGSEDWLITEDVNINAGATSEAETEEVEVAAVGEEPTTSTLEEEHLDEVIVNETEIPEGLEFFTIATETIEKEGPPALVSPTAAVDVASKESELQTGETDLLPVGKDLEGTEEEFTDVPSTDEEVNPEQPVEDTDINNFEAGGIEEVTESEGQAPPVEEEGPAAPEISTGDLTDDEILLVNMRPAQPTALSPERESPFTRISDVAQTDIIIPSMVEIQTAIEGLDDATVRDQDYDVIHYGYGLINHTEEGSTSFPFGVAHGTDKVNIAMPVNPGRALMVFFSLRVTNMIFSDDLFNKSSPEYKALEQRFIELLVPYLQSNLSNFENLEILNFRNGSIVVNSRMKFGKPVPQTVTNTVYLILEDFCNTAYQTMNLAIDKYSLDVESGDKADPCKFQACNEYAECKVNKWSGEAECVCNAGYFSVDSLPCQSICELQSDFCLNDGKCDIIPGQGAICRCRVGENWWYRGEHCEEYVSEPLVVGIAIASVAGFLLVASGVIFFLARTLRDQYDKDESEDPLRRAESIPSLERATKYNPMYESEATTGYSHYYRRYPEAPVYSSASAEASTDFSSEEIRHIYENSELTKEEIQDRIRIIELYAKDRQFADFVRHHQTVVDTRRESSSAHT</sequence>
<keyword evidence="14" id="KW-0966">Cell projection</keyword>
<feature type="region of interest" description="Disordered" evidence="19">
    <location>
        <begin position="577"/>
        <end position="640"/>
    </location>
</feature>
<comment type="caution">
    <text evidence="23">The sequence shown here is derived from an EMBL/GenBank/DDBJ whole genome shotgun (WGS) entry which is preliminary data.</text>
</comment>
<evidence type="ECO:0000256" key="13">
    <source>
        <dbReference type="ARBA" id="ARBA00023180"/>
    </source>
</evidence>
<feature type="transmembrane region" description="Helical" evidence="20">
    <location>
        <begin position="949"/>
        <end position="973"/>
    </location>
</feature>
<comment type="subcellular location">
    <subcellularLocation>
        <location evidence="15">Photoreceptor inner segment membrane</location>
        <topology evidence="15">Single-pass type I membrane protein</topology>
    </subcellularLocation>
    <subcellularLocation>
        <location evidence="1">Photoreceptor outer segment membrane</location>
        <topology evidence="1">Single-pass type I membrane protein</topology>
    </subcellularLocation>
    <subcellularLocation>
        <location evidence="2">Secreted</location>
        <location evidence="2">Extracellular space</location>
        <location evidence="2">Extracellular matrix</location>
        <location evidence="2">Interphotoreceptor matrix</location>
    </subcellularLocation>
</comment>
<evidence type="ECO:0000256" key="14">
    <source>
        <dbReference type="ARBA" id="ARBA00023273"/>
    </source>
</evidence>
<keyword evidence="3" id="KW-0964">Secreted</keyword>
<evidence type="ECO:0000256" key="5">
    <source>
        <dbReference type="ARBA" id="ARBA00022536"/>
    </source>
</evidence>
<gene>
    <name evidence="23" type="ORF">FQN60_001145</name>
</gene>
<keyword evidence="4" id="KW-0272">Extracellular matrix</keyword>
<evidence type="ECO:0000256" key="18">
    <source>
        <dbReference type="PROSITE-ProRule" id="PRU00076"/>
    </source>
</evidence>
<reference evidence="23 24" key="1">
    <citation type="submission" date="2019-08" db="EMBL/GenBank/DDBJ databases">
        <title>A chromosome-level genome assembly, high-density linkage maps, and genome scans reveal the genomic architecture of hybrid incompatibilities underlying speciation via character displacement in darters (Percidae: Etheostominae).</title>
        <authorList>
            <person name="Moran R.L."/>
            <person name="Catchen J.M."/>
            <person name="Fuller R.C."/>
        </authorList>
    </citation>
    <scope>NUCLEOTIDE SEQUENCE [LARGE SCALE GENOMIC DNA]</scope>
    <source>
        <strain evidence="23">EspeVRDwgs_2016</strain>
        <tissue evidence="23">Muscle</tissue>
    </source>
</reference>
<evidence type="ECO:0000259" key="22">
    <source>
        <dbReference type="PROSITE" id="PS50026"/>
    </source>
</evidence>
<keyword evidence="8" id="KW-0732">Signal</keyword>
<name>A0A5J5D8P2_9PERO</name>
<evidence type="ECO:0000313" key="24">
    <source>
        <dbReference type="Proteomes" id="UP000327493"/>
    </source>
</evidence>
<comment type="caution">
    <text evidence="18">Lacks conserved residue(s) required for the propagation of feature annotation.</text>
</comment>
<dbReference type="InterPro" id="IPR036364">
    <property type="entry name" value="SEA_dom_sf"/>
</dbReference>